<accession>K1UBT2</accession>
<protein>
    <submittedName>
        <fullName evidence="1">Uncharacterized protein</fullName>
    </submittedName>
</protein>
<dbReference type="AlphaFoldDB" id="K1UBT2"/>
<name>K1UBT2_9ZZZZ</name>
<reference evidence="1" key="1">
    <citation type="journal article" date="2013" name="Environ. Microbiol.">
        <title>Microbiota from the distal guts of lean and obese adolescents exhibit partial functional redundancy besides clear differences in community structure.</title>
        <authorList>
            <person name="Ferrer M."/>
            <person name="Ruiz A."/>
            <person name="Lanza F."/>
            <person name="Haange S.B."/>
            <person name="Oberbach A."/>
            <person name="Till H."/>
            <person name="Bargiela R."/>
            <person name="Campoy C."/>
            <person name="Segura M.T."/>
            <person name="Richter M."/>
            <person name="von Bergen M."/>
            <person name="Seifert J."/>
            <person name="Suarez A."/>
        </authorList>
    </citation>
    <scope>NUCLEOTIDE SEQUENCE</scope>
</reference>
<sequence>MQRDVLVVDCDYPQWSIYNQRSRELEIL</sequence>
<evidence type="ECO:0000313" key="1">
    <source>
        <dbReference type="EMBL" id="EKC75635.1"/>
    </source>
</evidence>
<comment type="caution">
    <text evidence="1">The sequence shown here is derived from an EMBL/GenBank/DDBJ whole genome shotgun (WGS) entry which is preliminary data.</text>
</comment>
<dbReference type="EMBL" id="AJWZ01000830">
    <property type="protein sequence ID" value="EKC75635.1"/>
    <property type="molecule type" value="Genomic_DNA"/>
</dbReference>
<gene>
    <name evidence="1" type="ORF">OBE_01263</name>
</gene>
<feature type="non-terminal residue" evidence="1">
    <location>
        <position position="28"/>
    </location>
</feature>
<proteinExistence type="predicted"/>
<organism evidence="1">
    <name type="scientific">human gut metagenome</name>
    <dbReference type="NCBI Taxonomy" id="408170"/>
    <lineage>
        <taxon>unclassified sequences</taxon>
        <taxon>metagenomes</taxon>
        <taxon>organismal metagenomes</taxon>
    </lineage>
</organism>